<sequence>MPFVYLAHGQAAAASARADVCVCSHLPAPLPLIRADYTPQLVSQQLITPRQDQSSHLLKISHTWQQRRLPTYKISSKLLACGVRKERRKILEKVTLVSLSSLASDIFYICYPCLLFMLEYVFMEGVFIRLCVLGSSQGPLICLDQIKVVRDDKSCLAPALNHQLETPSFAVARQLCQRSIVRLCGSTFPPKLWQKVQTPDWLRLGSL</sequence>
<comment type="caution">
    <text evidence="1">The sequence shown here is derived from an EMBL/GenBank/DDBJ whole genome shotgun (WGS) entry which is preliminary data.</text>
</comment>
<dbReference type="EMBL" id="JAWDJR010000017">
    <property type="protein sequence ID" value="KAK9959524.1"/>
    <property type="molecule type" value="Genomic_DNA"/>
</dbReference>
<protein>
    <submittedName>
        <fullName evidence="1">Uncharacterized protein</fullName>
    </submittedName>
</protein>
<accession>A0AAW1ZGR9</accession>
<evidence type="ECO:0000313" key="2">
    <source>
        <dbReference type="Proteomes" id="UP001479290"/>
    </source>
</evidence>
<gene>
    <name evidence="1" type="ORF">ABG768_009646</name>
</gene>
<organism evidence="1 2">
    <name type="scientific">Culter alburnus</name>
    <name type="common">Topmouth culter</name>
    <dbReference type="NCBI Taxonomy" id="194366"/>
    <lineage>
        <taxon>Eukaryota</taxon>
        <taxon>Metazoa</taxon>
        <taxon>Chordata</taxon>
        <taxon>Craniata</taxon>
        <taxon>Vertebrata</taxon>
        <taxon>Euteleostomi</taxon>
        <taxon>Actinopterygii</taxon>
        <taxon>Neopterygii</taxon>
        <taxon>Teleostei</taxon>
        <taxon>Ostariophysi</taxon>
        <taxon>Cypriniformes</taxon>
        <taxon>Xenocyprididae</taxon>
        <taxon>Xenocypridinae</taxon>
        <taxon>Culter</taxon>
    </lineage>
</organism>
<dbReference type="AlphaFoldDB" id="A0AAW1ZGR9"/>
<proteinExistence type="predicted"/>
<keyword evidence="2" id="KW-1185">Reference proteome</keyword>
<evidence type="ECO:0000313" key="1">
    <source>
        <dbReference type="EMBL" id="KAK9959524.1"/>
    </source>
</evidence>
<name>A0AAW1ZGR9_CULAL</name>
<dbReference type="Proteomes" id="UP001479290">
    <property type="component" value="Unassembled WGS sequence"/>
</dbReference>
<reference evidence="1 2" key="1">
    <citation type="submission" date="2024-05" db="EMBL/GenBank/DDBJ databases">
        <title>A high-quality chromosomal-level genome assembly of Topmouth culter (Culter alburnus).</title>
        <authorList>
            <person name="Zhao H."/>
        </authorList>
    </citation>
    <scope>NUCLEOTIDE SEQUENCE [LARGE SCALE GENOMIC DNA]</scope>
    <source>
        <strain evidence="1">CATC2023</strain>
        <tissue evidence="1">Muscle</tissue>
    </source>
</reference>